<dbReference type="SUPFAM" id="SSF52540">
    <property type="entry name" value="P-loop containing nucleoside triphosphate hydrolases"/>
    <property type="match status" value="1"/>
</dbReference>
<dbReference type="Gene3D" id="3.40.50.300">
    <property type="entry name" value="P-loop containing nucleotide triphosphate hydrolases"/>
    <property type="match status" value="1"/>
</dbReference>
<evidence type="ECO:0000313" key="3">
    <source>
        <dbReference type="Proteomes" id="UP000034883"/>
    </source>
</evidence>
<dbReference type="InterPro" id="IPR011990">
    <property type="entry name" value="TPR-like_helical_dom_sf"/>
</dbReference>
<sequence length="930" mass="99754">MGRAARFIDDVLLLPEEVRDRIERAEQLLDAGRGAEAEKLLRGVLEERPGLLRALIGWARALEMTGDVSGARLALAEARQQEPDDPQLSLLAAKLALASHDPGAAVTAAREAARRLAAQGGPAFAEACVIRARAEWMRGRPDRAARELRKAIAARPEDVDARIALVEALVDSDERLAARRAARGLEGAGLDDARTTRLGLALHRAGDAASARPLLERAAQIGNTQALEALARQSLARGDHAAAEGHARMAVARGGGAAALSTLADVLVAAGRDGEAAQALLAASETRQGGDRDLLRRAARVVPLRDARELVRVADALEATSPEDPAARALRAHAMLLRGERDACRTLLAGEMVEPREVLAHARLALDERRPQDALAVMDRGEASEQLRPRNGDAQLARTIRRDALRTLWRGPREEVDLAAAIDGVLAFAEERRLTDAVARARALRDELDRPLLLTILGEFNAGKSTLVNAFVGADVAPTGILPTTATLNVLRGGAERRVRVVRKDGTTREGDWDDLKRLLGDAEREGAVVDHVEIVLPSELLERVWILDTPGSNAPNPEHEALAKEAMRRADAALWVFDAGQAGKASEGRILASVRASKRTVIAALNKVDRLKPEQLAQVKASLAREMPEIGPEPVALSARAALRARVANDDAAYEASGFPALVRRLESDVFSQSRLLKRRACAGRLLELLRDALATEAEVEGGFEARRAKLDRAATTLASVGGPVQAAIERAIEELEAAQSRAFDDAAAEVLSFVRPRTNRFASHGADPEDRAFLAEVIQNRLDQASESTAARLGEALVAALAPSLAGTELEAAIAVRVEAAIAPPVAAFGGFQAGLLSGGALRRFFDEVLPTATLSVKPIADALGQARAFPRESLRPALEHATAELLRELERDVTATGEAARREWERLRARTYEPLRALHEVLEELVG</sequence>
<dbReference type="InterPro" id="IPR027417">
    <property type="entry name" value="P-loop_NTPase"/>
</dbReference>
<dbReference type="PANTHER" id="PTHR43681">
    <property type="entry name" value="TRANSMEMBRANE GTPASE FZO"/>
    <property type="match status" value="1"/>
</dbReference>
<organism evidence="2 3">
    <name type="scientific">Sandaracinus amylolyticus</name>
    <dbReference type="NCBI Taxonomy" id="927083"/>
    <lineage>
        <taxon>Bacteria</taxon>
        <taxon>Pseudomonadati</taxon>
        <taxon>Myxococcota</taxon>
        <taxon>Polyangia</taxon>
        <taxon>Polyangiales</taxon>
        <taxon>Sandaracinaceae</taxon>
        <taxon>Sandaracinus</taxon>
    </lineage>
</organism>
<feature type="domain" description="Dynamin N-terminal" evidence="1">
    <location>
        <begin position="455"/>
        <end position="599"/>
    </location>
</feature>
<keyword evidence="3" id="KW-1185">Reference proteome</keyword>
<dbReference type="KEGG" id="samy:DB32_004694"/>
<accession>A0A0F6YJP8</accession>
<dbReference type="SUPFAM" id="SSF48452">
    <property type="entry name" value="TPR-like"/>
    <property type="match status" value="1"/>
</dbReference>
<dbReference type="STRING" id="927083.DB32_004694"/>
<proteinExistence type="predicted"/>
<dbReference type="Pfam" id="PF14559">
    <property type="entry name" value="TPR_19"/>
    <property type="match status" value="1"/>
</dbReference>
<dbReference type="EMBL" id="CP011125">
    <property type="protein sequence ID" value="AKF07545.1"/>
    <property type="molecule type" value="Genomic_DNA"/>
</dbReference>
<dbReference type="InterPro" id="IPR045063">
    <property type="entry name" value="Dynamin_N"/>
</dbReference>
<dbReference type="Gene3D" id="1.25.40.10">
    <property type="entry name" value="Tetratricopeptide repeat domain"/>
    <property type="match status" value="1"/>
</dbReference>
<protein>
    <recommendedName>
        <fullName evidence="1">Dynamin N-terminal domain-containing protein</fullName>
    </recommendedName>
</protein>
<evidence type="ECO:0000313" key="2">
    <source>
        <dbReference type="EMBL" id="AKF07545.1"/>
    </source>
</evidence>
<dbReference type="InterPro" id="IPR051943">
    <property type="entry name" value="TRAFAC_Dynamin-like_GTPase"/>
</dbReference>
<evidence type="ECO:0000259" key="1">
    <source>
        <dbReference type="Pfam" id="PF00350"/>
    </source>
</evidence>
<name>A0A0F6YJP8_9BACT</name>
<dbReference type="AlphaFoldDB" id="A0A0F6YJP8"/>
<gene>
    <name evidence="2" type="ORF">DB32_004694</name>
</gene>
<dbReference type="PANTHER" id="PTHR43681:SF1">
    <property type="entry name" value="SARCALUMENIN"/>
    <property type="match status" value="1"/>
</dbReference>
<dbReference type="Proteomes" id="UP000034883">
    <property type="component" value="Chromosome"/>
</dbReference>
<dbReference type="Pfam" id="PF00350">
    <property type="entry name" value="Dynamin_N"/>
    <property type="match status" value="1"/>
</dbReference>
<reference evidence="2 3" key="1">
    <citation type="submission" date="2015-03" db="EMBL/GenBank/DDBJ databases">
        <title>Genome assembly of Sandaracinus amylolyticus DSM 53668.</title>
        <authorList>
            <person name="Sharma G."/>
            <person name="Subramanian S."/>
        </authorList>
    </citation>
    <scope>NUCLEOTIDE SEQUENCE [LARGE SCALE GENOMIC DNA]</scope>
    <source>
        <strain evidence="2 3">DSM 53668</strain>
    </source>
</reference>